<dbReference type="PROSITE" id="PS00373">
    <property type="entry name" value="GART"/>
    <property type="match status" value="1"/>
</dbReference>
<reference evidence="8 9" key="1">
    <citation type="submission" date="2020-08" db="EMBL/GenBank/DDBJ databases">
        <title>Sequencing the genomes of 1000 actinobacteria strains.</title>
        <authorList>
            <person name="Klenk H.-P."/>
        </authorList>
    </citation>
    <scope>NUCLEOTIDE SEQUENCE [LARGE SCALE GENOMIC DNA]</scope>
    <source>
        <strain evidence="8 9">DSM 45084</strain>
    </source>
</reference>
<dbReference type="GO" id="GO:0005829">
    <property type="term" value="C:cytosol"/>
    <property type="evidence" value="ECO:0007669"/>
    <property type="project" value="TreeGrafter"/>
</dbReference>
<name>A0A7W7T349_9PSEU</name>
<dbReference type="Pfam" id="PF00551">
    <property type="entry name" value="Formyl_trans_N"/>
    <property type="match status" value="1"/>
</dbReference>
<dbReference type="GO" id="GO:0004644">
    <property type="term" value="F:phosphoribosylglycinamide formyltransferase activity"/>
    <property type="evidence" value="ECO:0007669"/>
    <property type="project" value="UniProtKB-UniRule"/>
</dbReference>
<dbReference type="SUPFAM" id="SSF53328">
    <property type="entry name" value="Formyltransferase"/>
    <property type="match status" value="1"/>
</dbReference>
<comment type="caution">
    <text evidence="8">The sequence shown here is derived from an EMBL/GenBank/DDBJ whole genome shotgun (WGS) entry which is preliminary data.</text>
</comment>
<evidence type="ECO:0000313" key="8">
    <source>
        <dbReference type="EMBL" id="MBB4965679.1"/>
    </source>
</evidence>
<dbReference type="EC" id="2.1.2.2" evidence="6"/>
<dbReference type="PANTHER" id="PTHR43369">
    <property type="entry name" value="PHOSPHORIBOSYLGLYCINAMIDE FORMYLTRANSFERASE"/>
    <property type="match status" value="1"/>
</dbReference>
<evidence type="ECO:0000259" key="7">
    <source>
        <dbReference type="Pfam" id="PF00551"/>
    </source>
</evidence>
<comment type="function">
    <text evidence="6">Catalyzes the transfer of a formyl group from 10-formyltetrahydrofolate to 5-phospho-ribosyl-glycinamide (GAR), producing 5-phospho-ribosyl-N-formylglycinamide (FGAR) and tetrahydrofolate.</text>
</comment>
<comment type="pathway">
    <text evidence="1 6">Purine metabolism; IMP biosynthesis via de novo pathway; N(2)-formyl-N(1)-(5-phospho-D-ribosyl)glycinamide from N(1)-(5-phospho-D-ribosyl)glycinamide (10-formyl THF route): step 1/1.</text>
</comment>
<dbReference type="EMBL" id="JACHJS010000001">
    <property type="protein sequence ID" value="MBB4965679.1"/>
    <property type="molecule type" value="Genomic_DNA"/>
</dbReference>
<sequence>MARLRVAVLVSHTGSNFRALHEASLRPGAGFEIGLVVSNNSGSQALAYAREQEIPHRHLSSHTHATAEELDAALVEELTARSVDLVVTAGYMKKLGPRTLASHGNRIINIHPALLPRHGGQGMFGSAVHEAVLASGDRVTGPSIHYVTAEYDAGEVIARHEVPVLPDDTAESLAARVLAAEHRLLPEVVARIAAESA</sequence>
<dbReference type="InterPro" id="IPR004607">
    <property type="entry name" value="GART"/>
</dbReference>
<dbReference type="PANTHER" id="PTHR43369:SF2">
    <property type="entry name" value="PHOSPHORIBOSYLGLYCINAMIDE FORMYLTRANSFERASE"/>
    <property type="match status" value="1"/>
</dbReference>
<feature type="binding site" evidence="6">
    <location>
        <begin position="14"/>
        <end position="16"/>
    </location>
    <ligand>
        <name>N(1)-(5-phospho-beta-D-ribosyl)glycinamide</name>
        <dbReference type="ChEBI" id="CHEBI:143788"/>
    </ligand>
</feature>
<feature type="active site" description="Proton donor" evidence="6">
    <location>
        <position position="111"/>
    </location>
</feature>
<comment type="caution">
    <text evidence="6">Lacks conserved residue(s) required for the propagation of feature annotation.</text>
</comment>
<feature type="site" description="Raises pKa of active site His" evidence="6">
    <location>
        <position position="152"/>
    </location>
</feature>
<evidence type="ECO:0000256" key="1">
    <source>
        <dbReference type="ARBA" id="ARBA00005054"/>
    </source>
</evidence>
<keyword evidence="2 6" id="KW-0808">Transferase</keyword>
<dbReference type="InterPro" id="IPR002376">
    <property type="entry name" value="Formyl_transf_N"/>
</dbReference>
<evidence type="ECO:0000313" key="9">
    <source>
        <dbReference type="Proteomes" id="UP000542674"/>
    </source>
</evidence>
<feature type="domain" description="Formyl transferase N-terminal" evidence="7">
    <location>
        <begin position="5"/>
        <end position="189"/>
    </location>
</feature>
<evidence type="ECO:0000256" key="6">
    <source>
        <dbReference type="HAMAP-Rule" id="MF_01930"/>
    </source>
</evidence>
<dbReference type="HAMAP" id="MF_01930">
    <property type="entry name" value="PurN"/>
    <property type="match status" value="1"/>
</dbReference>
<proteinExistence type="inferred from homology"/>
<evidence type="ECO:0000256" key="5">
    <source>
        <dbReference type="ARBA" id="ARBA00047664"/>
    </source>
</evidence>
<dbReference type="InterPro" id="IPR001555">
    <property type="entry name" value="GART_AS"/>
</dbReference>
<evidence type="ECO:0000256" key="2">
    <source>
        <dbReference type="ARBA" id="ARBA00022679"/>
    </source>
</evidence>
<comment type="similarity">
    <text evidence="4 6">Belongs to the GART family.</text>
</comment>
<gene>
    <name evidence="6" type="primary">purN</name>
    <name evidence="8" type="ORF">F4559_003038</name>
</gene>
<feature type="binding site" evidence="6">
    <location>
        <position position="109"/>
    </location>
    <ligand>
        <name>(6R)-10-formyltetrahydrofolate</name>
        <dbReference type="ChEBI" id="CHEBI:195366"/>
    </ligand>
</feature>
<evidence type="ECO:0000256" key="4">
    <source>
        <dbReference type="ARBA" id="ARBA00038440"/>
    </source>
</evidence>
<comment type="catalytic activity">
    <reaction evidence="5 6">
        <text>N(1)-(5-phospho-beta-D-ribosyl)glycinamide + (6R)-10-formyltetrahydrofolate = N(2)-formyl-N(1)-(5-phospho-beta-D-ribosyl)glycinamide + (6S)-5,6,7,8-tetrahydrofolate + H(+)</text>
        <dbReference type="Rhea" id="RHEA:15053"/>
        <dbReference type="ChEBI" id="CHEBI:15378"/>
        <dbReference type="ChEBI" id="CHEBI:57453"/>
        <dbReference type="ChEBI" id="CHEBI:143788"/>
        <dbReference type="ChEBI" id="CHEBI:147286"/>
        <dbReference type="ChEBI" id="CHEBI:195366"/>
        <dbReference type="EC" id="2.1.2.2"/>
    </reaction>
</comment>
<organism evidence="8 9">
    <name type="scientific">Saccharothrix violaceirubra</name>
    <dbReference type="NCBI Taxonomy" id="413306"/>
    <lineage>
        <taxon>Bacteria</taxon>
        <taxon>Bacillati</taxon>
        <taxon>Actinomycetota</taxon>
        <taxon>Actinomycetes</taxon>
        <taxon>Pseudonocardiales</taxon>
        <taxon>Pseudonocardiaceae</taxon>
        <taxon>Saccharothrix</taxon>
    </lineage>
</organism>
<dbReference type="NCBIfam" id="TIGR00639">
    <property type="entry name" value="PurN"/>
    <property type="match status" value="1"/>
</dbReference>
<dbReference type="UniPathway" id="UPA00074">
    <property type="reaction ID" value="UER00126"/>
</dbReference>
<protein>
    <recommendedName>
        <fullName evidence="6">Phosphoribosylglycinamide formyltransferase</fullName>
        <ecNumber evidence="6">2.1.2.2</ecNumber>
    </recommendedName>
    <alternativeName>
        <fullName evidence="6">5'-phosphoribosylglycinamide transformylase</fullName>
    </alternativeName>
    <alternativeName>
        <fullName evidence="6">GAR transformylase</fullName>
        <shortName evidence="6">GART</shortName>
    </alternativeName>
</protein>
<dbReference type="Proteomes" id="UP000542674">
    <property type="component" value="Unassembled WGS sequence"/>
</dbReference>
<evidence type="ECO:0000256" key="3">
    <source>
        <dbReference type="ARBA" id="ARBA00022755"/>
    </source>
</evidence>
<dbReference type="InterPro" id="IPR036477">
    <property type="entry name" value="Formyl_transf_N_sf"/>
</dbReference>
<dbReference type="Gene3D" id="3.40.50.170">
    <property type="entry name" value="Formyl transferase, N-terminal domain"/>
    <property type="match status" value="1"/>
</dbReference>
<dbReference type="RefSeq" id="WP_184669310.1">
    <property type="nucleotide sequence ID" value="NZ_BAABAI010000029.1"/>
</dbReference>
<dbReference type="AlphaFoldDB" id="A0A7W7T349"/>
<accession>A0A7W7T349</accession>
<keyword evidence="3 6" id="KW-0658">Purine biosynthesis</keyword>
<dbReference type="GO" id="GO:0006189">
    <property type="term" value="P:'de novo' IMP biosynthetic process"/>
    <property type="evidence" value="ECO:0007669"/>
    <property type="project" value="UniProtKB-UniRule"/>
</dbReference>
<keyword evidence="9" id="KW-1185">Reference proteome</keyword>
<dbReference type="CDD" id="cd08645">
    <property type="entry name" value="FMT_core_GART"/>
    <property type="match status" value="1"/>
</dbReference>